<name>A0A0L8AGM3_9BACT</name>
<organism evidence="1 2">
    <name type="scientific">Roseivirga seohaensis subsp. aquiponti</name>
    <dbReference type="NCBI Taxonomy" id="1566026"/>
    <lineage>
        <taxon>Bacteria</taxon>
        <taxon>Pseudomonadati</taxon>
        <taxon>Bacteroidota</taxon>
        <taxon>Cytophagia</taxon>
        <taxon>Cytophagales</taxon>
        <taxon>Roseivirgaceae</taxon>
        <taxon>Roseivirga</taxon>
    </lineage>
</organism>
<reference evidence="2" key="1">
    <citation type="submission" date="2014-11" db="EMBL/GenBank/DDBJ databases">
        <title>Genome sequencing of Roseivirga sp. D-25.</title>
        <authorList>
            <person name="Selvaratnam C."/>
            <person name="Thevarajoo S."/>
            <person name="Goh K.M."/>
            <person name="Eee R."/>
            <person name="Chan K.-G."/>
            <person name="Chong C.S."/>
        </authorList>
    </citation>
    <scope>NUCLEOTIDE SEQUENCE [LARGE SCALE GENOMIC DNA]</scope>
    <source>
        <strain evidence="2">D-25</strain>
    </source>
</reference>
<dbReference type="EMBL" id="JSVA01000026">
    <property type="protein sequence ID" value="KOF01441.1"/>
    <property type="molecule type" value="Genomic_DNA"/>
</dbReference>
<accession>A0A0L8AGM3</accession>
<evidence type="ECO:0000313" key="1">
    <source>
        <dbReference type="EMBL" id="KOF01441.1"/>
    </source>
</evidence>
<dbReference type="AlphaFoldDB" id="A0A0L8AGM3"/>
<evidence type="ECO:0000313" key="2">
    <source>
        <dbReference type="Proteomes" id="UP000036908"/>
    </source>
</evidence>
<dbReference type="Proteomes" id="UP000036908">
    <property type="component" value="Unassembled WGS sequence"/>
</dbReference>
<protein>
    <submittedName>
        <fullName evidence="1">Uncharacterized protein</fullName>
    </submittedName>
</protein>
<proteinExistence type="predicted"/>
<comment type="caution">
    <text evidence="1">The sequence shown here is derived from an EMBL/GenBank/DDBJ whole genome shotgun (WGS) entry which is preliminary data.</text>
</comment>
<sequence>MEVPSDWEKIRLKGIDSYVGGVITSEGDTLIFDLGWFSQDVEERDIAFEMYESYLENWKPNEEGMIPNDSTFIRAYKPHHSYQYDSIDCFKVKFVTPLDTLGGFSGVFIDSLKVDGVDVTKFNFYGWGLSDRTEKEFIAALKTISFSNSYCK</sequence>
<keyword evidence="2" id="KW-1185">Reference proteome</keyword>
<gene>
    <name evidence="1" type="ORF">OB69_17530</name>
</gene>
<dbReference type="PATRIC" id="fig|1566026.4.peg.1950"/>